<dbReference type="Proteomes" id="UP001168338">
    <property type="component" value="Unassembled WGS sequence"/>
</dbReference>
<evidence type="ECO:0000313" key="2">
    <source>
        <dbReference type="Proteomes" id="UP001168338"/>
    </source>
</evidence>
<accession>A0ABT8MB35</accession>
<dbReference type="EMBL" id="VCYH01000005">
    <property type="protein sequence ID" value="MDN7025096.1"/>
    <property type="molecule type" value="Genomic_DNA"/>
</dbReference>
<organism evidence="1 2">
    <name type="scientific">Methanoculleus frigidifontis</name>
    <dbReference type="NCBI Taxonomy" id="2584085"/>
    <lineage>
        <taxon>Archaea</taxon>
        <taxon>Methanobacteriati</taxon>
        <taxon>Methanobacteriota</taxon>
        <taxon>Stenosarchaea group</taxon>
        <taxon>Methanomicrobia</taxon>
        <taxon>Methanomicrobiales</taxon>
        <taxon>Methanomicrobiaceae</taxon>
        <taxon>Methanoculleus</taxon>
    </lineage>
</organism>
<evidence type="ECO:0008006" key="3">
    <source>
        <dbReference type="Google" id="ProtNLM"/>
    </source>
</evidence>
<dbReference type="InterPro" id="IPR021734">
    <property type="entry name" value="DUF3303"/>
</dbReference>
<dbReference type="RefSeq" id="WP_301664236.1">
    <property type="nucleotide sequence ID" value="NZ_VCYH01000005.1"/>
</dbReference>
<gene>
    <name evidence="1" type="ORF">FGU65_09380</name>
</gene>
<comment type="caution">
    <text evidence="1">The sequence shown here is derived from an EMBL/GenBank/DDBJ whole genome shotgun (WGS) entry which is preliminary data.</text>
</comment>
<sequence>MTKFYMRWHLNPLTAPTDQEELAKLWMRMLEMVKADLKEGTLTGWGSCTDASAGYAFAETDEKSLYATILKWIPYVVFDIKPVLTVDECIEGIQRAAVGK</sequence>
<reference evidence="1" key="1">
    <citation type="submission" date="2019-05" db="EMBL/GenBank/DDBJ databases">
        <title>Methanoculleus sp. FWC-SCC1, a methanogenic archaeon isolated from deep marine cold seep.</title>
        <authorList>
            <person name="Chen Y.-W."/>
            <person name="Chen S.-C."/>
            <person name="Teng N.-H."/>
            <person name="Lai M.-C."/>
        </authorList>
    </citation>
    <scope>NUCLEOTIDE SEQUENCE</scope>
    <source>
        <strain evidence="1">FWC-SCC1</strain>
    </source>
</reference>
<name>A0ABT8MB35_9EURY</name>
<proteinExistence type="predicted"/>
<protein>
    <recommendedName>
        <fullName evidence="3">DUF3303 domain-containing protein</fullName>
    </recommendedName>
</protein>
<keyword evidence="2" id="KW-1185">Reference proteome</keyword>
<evidence type="ECO:0000313" key="1">
    <source>
        <dbReference type="EMBL" id="MDN7025096.1"/>
    </source>
</evidence>
<dbReference type="Pfam" id="PF11746">
    <property type="entry name" value="DUF3303"/>
    <property type="match status" value="1"/>
</dbReference>